<dbReference type="AlphaFoldDB" id="W6RTH4"/>
<dbReference type="Pfam" id="PF02915">
    <property type="entry name" value="Rubrerythrin"/>
    <property type="match status" value="1"/>
</dbReference>
<dbReference type="InterPro" id="IPR009040">
    <property type="entry name" value="Ferritin-like_diiron"/>
</dbReference>
<dbReference type="InterPro" id="IPR024934">
    <property type="entry name" value="Rubredoxin-like_dom"/>
</dbReference>
<proteinExistence type="predicted"/>
<evidence type="ECO:0000256" key="2">
    <source>
        <dbReference type="ARBA" id="ARBA00022448"/>
    </source>
</evidence>
<dbReference type="PROSITE" id="PS50905">
    <property type="entry name" value="FERRITIN_LIKE"/>
    <property type="match status" value="1"/>
</dbReference>
<dbReference type="PROSITE" id="PS50903">
    <property type="entry name" value="RUBREDOXIN_LIKE"/>
    <property type="match status" value="1"/>
</dbReference>
<sequence length="195" mass="22667">MKSLRGSKTAENLLKSFAGESQARMRYTYYSSAAKKAGYVQISKIFMETAEQEKEHAKRFYKFLKEDYVDEEIEITASFPVALHEDTMKNLESAAMGENEEWTKLYPEFAQVAEEEGYPTIAKAYREIMKVEKGHEIRYKKLADNIKNDRVFKRDEVVLWKCNNCGYIYEGEEAPKACPACLHPQGYFELLSENY</sequence>
<keyword evidence="9" id="KW-1185">Reference proteome</keyword>
<accession>W6RTH4</accession>
<dbReference type="HOGENOM" id="CLU_095256_0_1_9"/>
<organism evidence="8 9">
    <name type="scientific">Clostridium bornimense</name>
    <dbReference type="NCBI Taxonomy" id="1216932"/>
    <lineage>
        <taxon>Bacteria</taxon>
        <taxon>Bacillati</taxon>
        <taxon>Bacillota</taxon>
        <taxon>Clostridia</taxon>
        <taxon>Eubacteriales</taxon>
        <taxon>Clostridiaceae</taxon>
        <taxon>Clostridium</taxon>
    </lineage>
</organism>
<comment type="cofactor">
    <cofactor evidence="1">
        <name>Fe(3+)</name>
        <dbReference type="ChEBI" id="CHEBI:29034"/>
    </cofactor>
</comment>
<dbReference type="eggNOG" id="COG1592">
    <property type="taxonomic scope" value="Bacteria"/>
</dbReference>
<dbReference type="PANTHER" id="PTHR43865">
    <property type="entry name" value="RUBRERYTHRIN-RELATED"/>
    <property type="match status" value="1"/>
</dbReference>
<keyword evidence="2" id="KW-0813">Transport</keyword>
<evidence type="ECO:0000256" key="3">
    <source>
        <dbReference type="ARBA" id="ARBA00022723"/>
    </source>
</evidence>
<dbReference type="SUPFAM" id="SSF47240">
    <property type="entry name" value="Ferritin-like"/>
    <property type="match status" value="1"/>
</dbReference>
<dbReference type="PANTHER" id="PTHR43865:SF1">
    <property type="entry name" value="RUBRERYTHRIN-RELATED"/>
    <property type="match status" value="1"/>
</dbReference>
<name>W6RTH4_9CLOT</name>
<gene>
    <name evidence="8" type="primary">rbr</name>
    <name evidence="8" type="ORF">CM240_0416</name>
</gene>
<dbReference type="KEGG" id="clt:CM240_0416"/>
<dbReference type="GO" id="GO:0005506">
    <property type="term" value="F:iron ion binding"/>
    <property type="evidence" value="ECO:0007669"/>
    <property type="project" value="InterPro"/>
</dbReference>
<dbReference type="Gene3D" id="1.20.1260.10">
    <property type="match status" value="1"/>
</dbReference>
<keyword evidence="4" id="KW-0249">Electron transport</keyword>
<dbReference type="RefSeq" id="WP_044036036.1">
    <property type="nucleotide sequence ID" value="NZ_HG917868.1"/>
</dbReference>
<dbReference type="EMBL" id="HG917868">
    <property type="protein sequence ID" value="CDM67583.1"/>
    <property type="molecule type" value="Genomic_DNA"/>
</dbReference>
<reference evidence="8 9" key="1">
    <citation type="submission" date="2013-11" db="EMBL/GenBank/DDBJ databases">
        <title>Complete genome sequence of Clostridum sp. M2/40.</title>
        <authorList>
            <person name="Wibberg D."/>
            <person name="Puehler A."/>
            <person name="Schlueter A."/>
        </authorList>
    </citation>
    <scope>NUCLEOTIDE SEQUENCE [LARGE SCALE GENOMIC DNA]</scope>
    <source>
        <strain evidence="9">M2/40</strain>
    </source>
</reference>
<dbReference type="Pfam" id="PF21349">
    <property type="entry name" value="RUBY_RBDX"/>
    <property type="match status" value="1"/>
</dbReference>
<dbReference type="STRING" id="1216932.CM240_0416"/>
<dbReference type="SUPFAM" id="SSF57802">
    <property type="entry name" value="Rubredoxin-like"/>
    <property type="match status" value="1"/>
</dbReference>
<evidence type="ECO:0000313" key="8">
    <source>
        <dbReference type="EMBL" id="CDM67583.1"/>
    </source>
</evidence>
<dbReference type="InterPro" id="IPR048574">
    <property type="entry name" value="RUBY_RBDX"/>
</dbReference>
<evidence type="ECO:0000259" key="7">
    <source>
        <dbReference type="PROSITE" id="PS50905"/>
    </source>
</evidence>
<dbReference type="NCBIfam" id="NF045767">
    <property type="entry name" value="RuberyRbr"/>
    <property type="match status" value="1"/>
</dbReference>
<keyword evidence="5" id="KW-0408">Iron</keyword>
<dbReference type="Gene3D" id="2.20.28.10">
    <property type="match status" value="1"/>
</dbReference>
<dbReference type="InterPro" id="IPR009078">
    <property type="entry name" value="Ferritin-like_SF"/>
</dbReference>
<dbReference type="PATRIC" id="fig|1216932.3.peg.400"/>
<dbReference type="GO" id="GO:0016491">
    <property type="term" value="F:oxidoreductase activity"/>
    <property type="evidence" value="ECO:0007669"/>
    <property type="project" value="InterPro"/>
</dbReference>
<dbReference type="FunFam" id="2.20.28.10:FF:000018">
    <property type="entry name" value="Rubrerythrin"/>
    <property type="match status" value="1"/>
</dbReference>
<feature type="domain" description="Rubredoxin-like" evidence="6">
    <location>
        <begin position="157"/>
        <end position="191"/>
    </location>
</feature>
<keyword evidence="3" id="KW-0479">Metal-binding</keyword>
<dbReference type="CDD" id="cd00729">
    <property type="entry name" value="rubredoxin_SM"/>
    <property type="match status" value="1"/>
</dbReference>
<dbReference type="OrthoDB" id="9799749at2"/>
<dbReference type="InterPro" id="IPR012347">
    <property type="entry name" value="Ferritin-like"/>
</dbReference>
<evidence type="ECO:0000256" key="1">
    <source>
        <dbReference type="ARBA" id="ARBA00001965"/>
    </source>
</evidence>
<dbReference type="InterPro" id="IPR052364">
    <property type="entry name" value="Rubrerythrin"/>
</dbReference>
<protein>
    <submittedName>
        <fullName evidence="8">Rubrerythrin</fullName>
    </submittedName>
</protein>
<evidence type="ECO:0000313" key="9">
    <source>
        <dbReference type="Proteomes" id="UP000019426"/>
    </source>
</evidence>
<dbReference type="CDD" id="cd01041">
    <property type="entry name" value="Rubrerythrin"/>
    <property type="match status" value="1"/>
</dbReference>
<feature type="domain" description="Ferritin-like diiron" evidence="7">
    <location>
        <begin position="3"/>
        <end position="150"/>
    </location>
</feature>
<dbReference type="InterPro" id="IPR003251">
    <property type="entry name" value="Rr_diiron-bd_dom"/>
</dbReference>
<dbReference type="Proteomes" id="UP000019426">
    <property type="component" value="Chromosome M2/40_rep1"/>
</dbReference>
<evidence type="ECO:0000256" key="5">
    <source>
        <dbReference type="ARBA" id="ARBA00023004"/>
    </source>
</evidence>
<evidence type="ECO:0000256" key="4">
    <source>
        <dbReference type="ARBA" id="ARBA00022982"/>
    </source>
</evidence>
<evidence type="ECO:0000259" key="6">
    <source>
        <dbReference type="PROSITE" id="PS50903"/>
    </source>
</evidence>